<sequence>MLFRWGAEHKGLLFSFLGYSWRLVGPFFFLFFWVEKNIYRMAIQAQMYTENLGFPLGGSQDLLVDNGCGVHKFCLNPPQQQQQQHHHHHHQQQQQPGQLPNMQLQPLHNRPQDFYLNSRLLRARDQSMASFSPNVASQIVKQNKEINQLISLQSERLRLALQEQRKQQITLLLKNYESKAQFLLQQKDEEIAKEIKRTIELEDLLTRMETENQTWQRVAKENEAMIMSLNNAIEQLRKGSGGGGGGACHSGAHGVEDAESCCEIVMSSGHPAGQEQRGEPDVQVNEVGMMKCKICSIRNSCVILLPCRHLCSCNSCVAFIESCPVCNVVKKASIEVRL</sequence>
<keyword evidence="7" id="KW-1133">Transmembrane helix</keyword>
<dbReference type="InterPro" id="IPR013083">
    <property type="entry name" value="Znf_RING/FYVE/PHD"/>
</dbReference>
<dbReference type="GO" id="GO:0004842">
    <property type="term" value="F:ubiquitin-protein transferase activity"/>
    <property type="evidence" value="ECO:0007669"/>
    <property type="project" value="TreeGrafter"/>
</dbReference>
<reference evidence="9" key="1">
    <citation type="journal article" date="2025" name="Foods">
        <title>Unveiling the Microbial Signatures of Arabica Coffee Cherries: Insights into Ripeness Specific Diversity, Functional Traits, and Implications for Quality and Safety.</title>
        <authorList>
            <consortium name="RefSeq"/>
            <person name="Tenea G.N."/>
            <person name="Cifuentes V."/>
            <person name="Reyes P."/>
            <person name="Cevallos-Vallejos M."/>
        </authorList>
    </citation>
    <scope>NUCLEOTIDE SEQUENCE [LARGE SCALE GENOMIC DNA]</scope>
</reference>
<accession>A0A6P6UD51</accession>
<gene>
    <name evidence="10" type="primary">LOC113709771</name>
</gene>
<evidence type="ECO:0000256" key="1">
    <source>
        <dbReference type="ARBA" id="ARBA00022723"/>
    </source>
</evidence>
<evidence type="ECO:0000256" key="5">
    <source>
        <dbReference type="SAM" id="Coils"/>
    </source>
</evidence>
<name>A0A6P6UD51_COFAR</name>
<evidence type="ECO:0000256" key="2">
    <source>
        <dbReference type="ARBA" id="ARBA00022771"/>
    </source>
</evidence>
<keyword evidence="7" id="KW-0812">Transmembrane</keyword>
<dbReference type="Proteomes" id="UP001652660">
    <property type="component" value="Chromosome 9e"/>
</dbReference>
<dbReference type="OrthoDB" id="1711136at2759"/>
<feature type="coiled-coil region" evidence="5">
    <location>
        <begin position="159"/>
        <end position="193"/>
    </location>
</feature>
<feature type="domain" description="RING-type" evidence="8">
    <location>
        <begin position="292"/>
        <end position="327"/>
    </location>
</feature>
<dbReference type="PANTHER" id="PTHR42647">
    <property type="entry name" value="SBP (S-RIBONUCLEASE BINDING PROTEIN) FAMILY PROTEIN"/>
    <property type="match status" value="1"/>
</dbReference>
<keyword evidence="9" id="KW-1185">Reference proteome</keyword>
<feature type="transmembrane region" description="Helical" evidence="7">
    <location>
        <begin position="12"/>
        <end position="34"/>
    </location>
</feature>
<proteinExistence type="predicted"/>
<evidence type="ECO:0000256" key="3">
    <source>
        <dbReference type="ARBA" id="ARBA00022833"/>
    </source>
</evidence>
<dbReference type="GeneID" id="113709771"/>
<dbReference type="RefSeq" id="XP_027088429.1">
    <property type="nucleotide sequence ID" value="XM_027232628.2"/>
</dbReference>
<dbReference type="InterPro" id="IPR001841">
    <property type="entry name" value="Znf_RING"/>
</dbReference>
<keyword evidence="3" id="KW-0862">Zinc</keyword>
<evidence type="ECO:0000256" key="4">
    <source>
        <dbReference type="PROSITE-ProRule" id="PRU00175"/>
    </source>
</evidence>
<feature type="region of interest" description="Disordered" evidence="6">
    <location>
        <begin position="79"/>
        <end position="104"/>
    </location>
</feature>
<evidence type="ECO:0000256" key="6">
    <source>
        <dbReference type="SAM" id="MobiDB-lite"/>
    </source>
</evidence>
<reference evidence="10" key="2">
    <citation type="submission" date="2025-08" db="UniProtKB">
        <authorList>
            <consortium name="RefSeq"/>
        </authorList>
    </citation>
    <scope>IDENTIFICATION</scope>
    <source>
        <tissue evidence="10">Leaves</tissue>
    </source>
</reference>
<evidence type="ECO:0000313" key="10">
    <source>
        <dbReference type="RefSeq" id="XP_027088429.1"/>
    </source>
</evidence>
<keyword evidence="7" id="KW-0472">Membrane</keyword>
<keyword evidence="1" id="KW-0479">Metal-binding</keyword>
<protein>
    <submittedName>
        <fullName evidence="10">BOI-related E3 ubiquitin-protein ligase 1</fullName>
    </submittedName>
</protein>
<dbReference type="PANTHER" id="PTHR42647:SF22">
    <property type="entry name" value="BOI-RELATED E3 UBIQUITIN-PROTEIN LIGASE 2-RELATED"/>
    <property type="match status" value="1"/>
</dbReference>
<keyword evidence="5" id="KW-0175">Coiled coil</keyword>
<evidence type="ECO:0000256" key="7">
    <source>
        <dbReference type="SAM" id="Phobius"/>
    </source>
</evidence>
<dbReference type="PROSITE" id="PS50089">
    <property type="entry name" value="ZF_RING_2"/>
    <property type="match status" value="1"/>
</dbReference>
<organism evidence="9 10">
    <name type="scientific">Coffea arabica</name>
    <name type="common">Arabian coffee</name>
    <dbReference type="NCBI Taxonomy" id="13443"/>
    <lineage>
        <taxon>Eukaryota</taxon>
        <taxon>Viridiplantae</taxon>
        <taxon>Streptophyta</taxon>
        <taxon>Embryophyta</taxon>
        <taxon>Tracheophyta</taxon>
        <taxon>Spermatophyta</taxon>
        <taxon>Magnoliopsida</taxon>
        <taxon>eudicotyledons</taxon>
        <taxon>Gunneridae</taxon>
        <taxon>Pentapetalae</taxon>
        <taxon>asterids</taxon>
        <taxon>lamiids</taxon>
        <taxon>Gentianales</taxon>
        <taxon>Rubiaceae</taxon>
        <taxon>Ixoroideae</taxon>
        <taxon>Gardenieae complex</taxon>
        <taxon>Bertiereae - Coffeeae clade</taxon>
        <taxon>Coffeeae</taxon>
        <taxon>Coffea</taxon>
    </lineage>
</organism>
<dbReference type="Pfam" id="PF13920">
    <property type="entry name" value="zf-C3HC4_3"/>
    <property type="match status" value="1"/>
</dbReference>
<keyword evidence="2 4" id="KW-0863">Zinc-finger</keyword>
<dbReference type="Gene3D" id="3.30.40.10">
    <property type="entry name" value="Zinc/RING finger domain, C3HC4 (zinc finger)"/>
    <property type="match status" value="1"/>
</dbReference>
<evidence type="ECO:0000313" key="9">
    <source>
        <dbReference type="Proteomes" id="UP001652660"/>
    </source>
</evidence>
<dbReference type="AlphaFoldDB" id="A0A6P6UD51"/>
<evidence type="ECO:0000259" key="8">
    <source>
        <dbReference type="PROSITE" id="PS50089"/>
    </source>
</evidence>
<dbReference type="GO" id="GO:0008270">
    <property type="term" value="F:zinc ion binding"/>
    <property type="evidence" value="ECO:0007669"/>
    <property type="project" value="UniProtKB-KW"/>
</dbReference>